<dbReference type="Pfam" id="PF00582">
    <property type="entry name" value="Usp"/>
    <property type="match status" value="1"/>
</dbReference>
<dbReference type="CDD" id="cd00293">
    <property type="entry name" value="USP-like"/>
    <property type="match status" value="1"/>
</dbReference>
<dbReference type="SUPFAM" id="SSF52402">
    <property type="entry name" value="Adenine nucleotide alpha hydrolases-like"/>
    <property type="match status" value="1"/>
</dbReference>
<name>A0A644TQP7_9ZZZZ</name>
<dbReference type="PRINTS" id="PR01438">
    <property type="entry name" value="UNVRSLSTRESS"/>
</dbReference>
<organism evidence="3">
    <name type="scientific">bioreactor metagenome</name>
    <dbReference type="NCBI Taxonomy" id="1076179"/>
    <lineage>
        <taxon>unclassified sequences</taxon>
        <taxon>metagenomes</taxon>
        <taxon>ecological metagenomes</taxon>
    </lineage>
</organism>
<evidence type="ECO:0000313" key="3">
    <source>
        <dbReference type="EMBL" id="MPL69326.1"/>
    </source>
</evidence>
<feature type="domain" description="UspA" evidence="2">
    <location>
        <begin position="5"/>
        <end position="147"/>
    </location>
</feature>
<accession>A0A644TQP7</accession>
<evidence type="ECO:0000256" key="1">
    <source>
        <dbReference type="ARBA" id="ARBA00008791"/>
    </source>
</evidence>
<dbReference type="InterPro" id="IPR014729">
    <property type="entry name" value="Rossmann-like_a/b/a_fold"/>
</dbReference>
<evidence type="ECO:0000259" key="2">
    <source>
        <dbReference type="Pfam" id="PF00582"/>
    </source>
</evidence>
<gene>
    <name evidence="3" type="primary">teaD_3</name>
    <name evidence="3" type="ORF">SDC9_15064</name>
</gene>
<dbReference type="InterPro" id="IPR006015">
    <property type="entry name" value="Universal_stress_UspA"/>
</dbReference>
<reference evidence="3" key="1">
    <citation type="submission" date="2019-08" db="EMBL/GenBank/DDBJ databases">
        <authorList>
            <person name="Kucharzyk K."/>
            <person name="Murdoch R.W."/>
            <person name="Higgins S."/>
            <person name="Loffler F."/>
        </authorList>
    </citation>
    <scope>NUCLEOTIDE SEQUENCE</scope>
</reference>
<dbReference type="AlphaFoldDB" id="A0A644TQP7"/>
<dbReference type="PANTHER" id="PTHR46268">
    <property type="entry name" value="STRESS RESPONSE PROTEIN NHAX"/>
    <property type="match status" value="1"/>
</dbReference>
<dbReference type="PANTHER" id="PTHR46268:SF25">
    <property type="entry name" value="USPA DOMAIN PROTEIN"/>
    <property type="match status" value="1"/>
</dbReference>
<dbReference type="Gene3D" id="3.40.50.620">
    <property type="entry name" value="HUPs"/>
    <property type="match status" value="1"/>
</dbReference>
<proteinExistence type="inferred from homology"/>
<dbReference type="InterPro" id="IPR006016">
    <property type="entry name" value="UspA"/>
</dbReference>
<comment type="similarity">
    <text evidence="1">Belongs to the universal stress protein A family.</text>
</comment>
<protein>
    <submittedName>
        <fullName evidence="3">TRAP-T-associated universal stress protein TeaD</fullName>
    </submittedName>
</protein>
<sequence>MNLPYKKILVPIDGSKNSLKALSHAATMANSCNAELTILYVSVLSQQVPLYEQVKGSTIPQNASTDPVNFAKKILDEALNHIPEGTQVKTHNEIGEPRVTIVEFAEHNRYDVIVVGSRGLGTISGLLLGSVSTYVIRNSNCPVLVVK</sequence>
<dbReference type="EMBL" id="VSSQ01000046">
    <property type="protein sequence ID" value="MPL69326.1"/>
    <property type="molecule type" value="Genomic_DNA"/>
</dbReference>
<comment type="caution">
    <text evidence="3">The sequence shown here is derived from an EMBL/GenBank/DDBJ whole genome shotgun (WGS) entry which is preliminary data.</text>
</comment>